<feature type="domain" description="PiggyBac transposable element-derived protein" evidence="3">
    <location>
        <begin position="64"/>
        <end position="151"/>
    </location>
</feature>
<dbReference type="Pfam" id="PF13843">
    <property type="entry name" value="DDE_Tnp_1_7"/>
    <property type="match status" value="1"/>
</dbReference>
<dbReference type="PANTHER" id="PTHR46599:SF3">
    <property type="entry name" value="PIGGYBAC TRANSPOSABLE ELEMENT-DERIVED PROTEIN 4"/>
    <property type="match status" value="1"/>
</dbReference>
<dbReference type="Pfam" id="PF12341">
    <property type="entry name" value="Mcl1_mid"/>
    <property type="match status" value="1"/>
</dbReference>
<dbReference type="InterPro" id="IPR022100">
    <property type="entry name" value="WDHD1/CFT4_beta-prop_2nd"/>
</dbReference>
<dbReference type="OrthoDB" id="118105at2759"/>
<feature type="compositionally biased region" description="Basic residues" evidence="1">
    <location>
        <begin position="214"/>
        <end position="227"/>
    </location>
</feature>
<proteinExistence type="predicted"/>
<sequence length="227" mass="25890">MLNAWDGSREWNVDLLDEAKGVAAGRGWLAVATNTNCVRFFTTGGCQREVMSYAGPLEWTITKRIVAMKWMDKREVAIMSSIHDATMKEVRSKRGRTKMKPKACLDYNNAMGDVDLSDQYMITYSTARKQMKKYYQKYFHHLLDVAVFNSFVLYKKQGGRSTYLQFILELIQKLIDKYGASTVAPLGKGRRSSSEKPDRLTGRHFPEVNPSSGNKKHASKRCRLLGQ</sequence>
<reference evidence="4" key="1">
    <citation type="submission" date="2013-04" db="EMBL/GenBank/DDBJ databases">
        <authorList>
            <person name="Qu J."/>
            <person name="Murali S.C."/>
            <person name="Bandaranaike D."/>
            <person name="Bellair M."/>
            <person name="Blankenburg K."/>
            <person name="Chao H."/>
            <person name="Dinh H."/>
            <person name="Doddapaneni H."/>
            <person name="Downs B."/>
            <person name="Dugan-Rocha S."/>
            <person name="Elkadiri S."/>
            <person name="Gnanaolivu R.D."/>
            <person name="Hernandez B."/>
            <person name="Javaid M."/>
            <person name="Jayaseelan J.C."/>
            <person name="Lee S."/>
            <person name="Li M."/>
            <person name="Ming W."/>
            <person name="Munidasa M."/>
            <person name="Muniz J."/>
            <person name="Nguyen L."/>
            <person name="Ongeri F."/>
            <person name="Osuji N."/>
            <person name="Pu L.-L."/>
            <person name="Puazo M."/>
            <person name="Qu C."/>
            <person name="Quiroz J."/>
            <person name="Raj R."/>
            <person name="Weissenberger G."/>
            <person name="Xin Y."/>
            <person name="Zou X."/>
            <person name="Han Y."/>
            <person name="Richards S."/>
            <person name="Worley K."/>
            <person name="Muzny D."/>
            <person name="Gibbs R."/>
        </authorList>
    </citation>
    <scope>NUCLEOTIDE SEQUENCE</scope>
    <source>
        <strain evidence="4">Sampled in the wild</strain>
    </source>
</reference>
<dbReference type="PANTHER" id="PTHR46599">
    <property type="entry name" value="PIGGYBAC TRANSPOSABLE ELEMENT-DERIVED PROTEIN 4"/>
    <property type="match status" value="1"/>
</dbReference>
<dbReference type="Proteomes" id="UP000792457">
    <property type="component" value="Unassembled WGS sequence"/>
</dbReference>
<accession>A0A8K0PD68</accession>
<gene>
    <name evidence="4" type="ORF">J437_LFUL018810</name>
</gene>
<feature type="domain" description="WDHD1/CFT4 second beta-propeller" evidence="2">
    <location>
        <begin position="2"/>
        <end position="57"/>
    </location>
</feature>
<name>A0A8K0PD68_LADFU</name>
<evidence type="ECO:0000256" key="1">
    <source>
        <dbReference type="SAM" id="MobiDB-lite"/>
    </source>
</evidence>
<protein>
    <recommendedName>
        <fullName evidence="6">PiggyBac transposable element-derived protein domain-containing protein</fullName>
    </recommendedName>
</protein>
<reference evidence="4" key="2">
    <citation type="submission" date="2017-10" db="EMBL/GenBank/DDBJ databases">
        <title>Ladona fulva Genome sequencing and assembly.</title>
        <authorList>
            <person name="Murali S."/>
            <person name="Richards S."/>
            <person name="Bandaranaike D."/>
            <person name="Bellair M."/>
            <person name="Blankenburg K."/>
            <person name="Chao H."/>
            <person name="Dinh H."/>
            <person name="Doddapaneni H."/>
            <person name="Dugan-Rocha S."/>
            <person name="Elkadiri S."/>
            <person name="Gnanaolivu R."/>
            <person name="Hernandez B."/>
            <person name="Skinner E."/>
            <person name="Javaid M."/>
            <person name="Lee S."/>
            <person name="Li M."/>
            <person name="Ming W."/>
            <person name="Munidasa M."/>
            <person name="Muniz J."/>
            <person name="Nguyen L."/>
            <person name="Hughes D."/>
            <person name="Osuji N."/>
            <person name="Pu L.-L."/>
            <person name="Puazo M."/>
            <person name="Qu C."/>
            <person name="Quiroz J."/>
            <person name="Raj R."/>
            <person name="Weissenberger G."/>
            <person name="Xin Y."/>
            <person name="Zou X."/>
            <person name="Han Y."/>
            <person name="Worley K."/>
            <person name="Muzny D."/>
            <person name="Gibbs R."/>
        </authorList>
    </citation>
    <scope>NUCLEOTIDE SEQUENCE</scope>
    <source>
        <strain evidence="4">Sampled in the wild</strain>
    </source>
</reference>
<evidence type="ECO:0000313" key="5">
    <source>
        <dbReference type="Proteomes" id="UP000792457"/>
    </source>
</evidence>
<evidence type="ECO:0008006" key="6">
    <source>
        <dbReference type="Google" id="ProtNLM"/>
    </source>
</evidence>
<evidence type="ECO:0000259" key="3">
    <source>
        <dbReference type="Pfam" id="PF13843"/>
    </source>
</evidence>
<evidence type="ECO:0000313" key="4">
    <source>
        <dbReference type="EMBL" id="KAG8239089.1"/>
    </source>
</evidence>
<dbReference type="EMBL" id="KZ309511">
    <property type="protein sequence ID" value="KAG8239089.1"/>
    <property type="molecule type" value="Genomic_DNA"/>
</dbReference>
<feature type="compositionally biased region" description="Basic and acidic residues" evidence="1">
    <location>
        <begin position="192"/>
        <end position="206"/>
    </location>
</feature>
<dbReference type="AlphaFoldDB" id="A0A8K0PD68"/>
<keyword evidence="5" id="KW-1185">Reference proteome</keyword>
<evidence type="ECO:0000259" key="2">
    <source>
        <dbReference type="Pfam" id="PF12341"/>
    </source>
</evidence>
<dbReference type="InterPro" id="IPR029526">
    <property type="entry name" value="PGBD"/>
</dbReference>
<feature type="region of interest" description="Disordered" evidence="1">
    <location>
        <begin position="186"/>
        <end position="227"/>
    </location>
</feature>
<comment type="caution">
    <text evidence="4">The sequence shown here is derived from an EMBL/GenBank/DDBJ whole genome shotgun (WGS) entry which is preliminary data.</text>
</comment>
<organism evidence="4 5">
    <name type="scientific">Ladona fulva</name>
    <name type="common">Scarce chaser dragonfly</name>
    <name type="synonym">Libellula fulva</name>
    <dbReference type="NCBI Taxonomy" id="123851"/>
    <lineage>
        <taxon>Eukaryota</taxon>
        <taxon>Metazoa</taxon>
        <taxon>Ecdysozoa</taxon>
        <taxon>Arthropoda</taxon>
        <taxon>Hexapoda</taxon>
        <taxon>Insecta</taxon>
        <taxon>Pterygota</taxon>
        <taxon>Palaeoptera</taxon>
        <taxon>Odonata</taxon>
        <taxon>Epiprocta</taxon>
        <taxon>Anisoptera</taxon>
        <taxon>Libelluloidea</taxon>
        <taxon>Libellulidae</taxon>
        <taxon>Ladona</taxon>
    </lineage>
</organism>